<organism evidence="3 4">
    <name type="scientific">Zosterops borbonicus</name>
    <dbReference type="NCBI Taxonomy" id="364589"/>
    <lineage>
        <taxon>Eukaryota</taxon>
        <taxon>Metazoa</taxon>
        <taxon>Chordata</taxon>
        <taxon>Craniata</taxon>
        <taxon>Vertebrata</taxon>
        <taxon>Euteleostomi</taxon>
        <taxon>Archelosauria</taxon>
        <taxon>Archosauria</taxon>
        <taxon>Dinosauria</taxon>
        <taxon>Saurischia</taxon>
        <taxon>Theropoda</taxon>
        <taxon>Coelurosauria</taxon>
        <taxon>Aves</taxon>
        <taxon>Neognathae</taxon>
        <taxon>Neoaves</taxon>
        <taxon>Telluraves</taxon>
        <taxon>Australaves</taxon>
        <taxon>Passeriformes</taxon>
        <taxon>Sylvioidea</taxon>
        <taxon>Zosteropidae</taxon>
        <taxon>Zosterops</taxon>
    </lineage>
</organism>
<comment type="caution">
    <text evidence="3">The sequence shown here is derived from an EMBL/GenBank/DDBJ whole genome shotgun (WGS) entry which is preliminary data.</text>
</comment>
<dbReference type="EMBL" id="SWJQ01000436">
    <property type="protein sequence ID" value="TRZ14468.1"/>
    <property type="molecule type" value="Genomic_DNA"/>
</dbReference>
<protein>
    <submittedName>
        <fullName evidence="3">Uncharacterized protein</fullName>
    </submittedName>
</protein>
<accession>A0A8K1GAB3</accession>
<keyword evidence="4" id="KW-1185">Reference proteome</keyword>
<gene>
    <name evidence="3" type="ORF">HGM15179_012640</name>
</gene>
<dbReference type="AlphaFoldDB" id="A0A8K1GAB3"/>
<feature type="region of interest" description="Disordered" evidence="2">
    <location>
        <begin position="51"/>
        <end position="137"/>
    </location>
</feature>
<evidence type="ECO:0000313" key="4">
    <source>
        <dbReference type="Proteomes" id="UP000796761"/>
    </source>
</evidence>
<evidence type="ECO:0000256" key="1">
    <source>
        <dbReference type="SAM" id="Coils"/>
    </source>
</evidence>
<evidence type="ECO:0000313" key="3">
    <source>
        <dbReference type="EMBL" id="TRZ14468.1"/>
    </source>
</evidence>
<proteinExistence type="predicted"/>
<reference evidence="3" key="1">
    <citation type="submission" date="2019-04" db="EMBL/GenBank/DDBJ databases">
        <title>Genome assembly of Zosterops borbonicus 15179.</title>
        <authorList>
            <person name="Leroy T."/>
            <person name="Anselmetti Y."/>
            <person name="Tilak M.-K."/>
            <person name="Nabholz B."/>
        </authorList>
    </citation>
    <scope>NUCLEOTIDE SEQUENCE</scope>
    <source>
        <strain evidence="3">HGM_15179</strain>
        <tissue evidence="3">Muscle</tissue>
    </source>
</reference>
<dbReference type="OrthoDB" id="8895781at2759"/>
<dbReference type="Proteomes" id="UP000796761">
    <property type="component" value="Unassembled WGS sequence"/>
</dbReference>
<feature type="coiled-coil region" evidence="1">
    <location>
        <begin position="215"/>
        <end position="242"/>
    </location>
</feature>
<keyword evidence="1" id="KW-0175">Coiled coil</keyword>
<evidence type="ECO:0000256" key="2">
    <source>
        <dbReference type="SAM" id="MobiDB-lite"/>
    </source>
</evidence>
<name>A0A8K1GAB3_9PASS</name>
<sequence>MGRLDDHAKRRIVELRRAGLSFRKIKKVLELDDIRVTPQAVYLFLKRKSVEPGSQPWPPLQGHEAEPPGLPGTRHPALPTGDPVGSRALCSDGSQDTKDSTQTVGVASLCKDSEQPGDTLPMGLAPGDGDESSTGTALAQGTALGGLVPQPLPSRGQLVTPALQNSALMVKKKTVDRAIFLQKKVKDASTQTALPNPVGPGNPSLAWGGAVPPSAASIAEKLDAVQVEVQRLSQALQAVLERQCRLERQQEHQQRLQQEVLVTLQQLSSTVSHSAVPATQPCGPFSGMAEPSPTVPNFSQFKMELI</sequence>